<organism evidence="1">
    <name type="scientific">uncultured Caudovirales phage</name>
    <dbReference type="NCBI Taxonomy" id="2100421"/>
    <lineage>
        <taxon>Viruses</taxon>
        <taxon>Duplodnaviria</taxon>
        <taxon>Heunggongvirae</taxon>
        <taxon>Uroviricota</taxon>
        <taxon>Caudoviricetes</taxon>
        <taxon>Peduoviridae</taxon>
        <taxon>Maltschvirus</taxon>
        <taxon>Maltschvirus maltsch</taxon>
    </lineage>
</organism>
<accession>A0A6J5LP50</accession>
<gene>
    <name evidence="1" type="ORF">UFOVP298_1</name>
</gene>
<dbReference type="EMBL" id="LR796309">
    <property type="protein sequence ID" value="CAB4135971.1"/>
    <property type="molecule type" value="Genomic_DNA"/>
</dbReference>
<name>A0A6J5LP50_9CAUD</name>
<protein>
    <submittedName>
        <fullName evidence="1">Uncharacterized protein</fullName>
    </submittedName>
</protein>
<evidence type="ECO:0000313" key="1">
    <source>
        <dbReference type="EMBL" id="CAB4135971.1"/>
    </source>
</evidence>
<reference evidence="1" key="1">
    <citation type="submission" date="2020-04" db="EMBL/GenBank/DDBJ databases">
        <authorList>
            <person name="Chiriac C."/>
            <person name="Salcher M."/>
            <person name="Ghai R."/>
            <person name="Kavagutti S V."/>
        </authorList>
    </citation>
    <scope>NUCLEOTIDE SEQUENCE</scope>
</reference>
<feature type="non-terminal residue" evidence="1">
    <location>
        <position position="33"/>
    </location>
</feature>
<proteinExistence type="predicted"/>
<sequence length="33" mass="3678">MIATAHDTAILFNHRDGTAKLVPYDGELDTLYD</sequence>